<evidence type="ECO:0000259" key="2">
    <source>
        <dbReference type="PROSITE" id="PS50011"/>
    </source>
</evidence>
<accession>X6LND4</accession>
<dbReference type="GO" id="GO:0004672">
    <property type="term" value="F:protein kinase activity"/>
    <property type="evidence" value="ECO:0007669"/>
    <property type="project" value="InterPro"/>
</dbReference>
<evidence type="ECO:0000313" key="4">
    <source>
        <dbReference type="Proteomes" id="UP000023152"/>
    </source>
</evidence>
<keyword evidence="1" id="KW-0472">Membrane</keyword>
<dbReference type="PROSITE" id="PS50011">
    <property type="entry name" value="PROTEIN_KINASE_DOM"/>
    <property type="match status" value="1"/>
</dbReference>
<dbReference type="Gene3D" id="1.10.510.10">
    <property type="entry name" value="Transferase(Phosphotransferase) domain 1"/>
    <property type="match status" value="1"/>
</dbReference>
<reference evidence="3 4" key="1">
    <citation type="journal article" date="2013" name="Curr. Biol.">
        <title>The Genome of the Foraminiferan Reticulomyxa filosa.</title>
        <authorList>
            <person name="Glockner G."/>
            <person name="Hulsmann N."/>
            <person name="Schleicher M."/>
            <person name="Noegel A.A."/>
            <person name="Eichinger L."/>
            <person name="Gallinger C."/>
            <person name="Pawlowski J."/>
            <person name="Sierra R."/>
            <person name="Euteneuer U."/>
            <person name="Pillet L."/>
            <person name="Moustafa A."/>
            <person name="Platzer M."/>
            <person name="Groth M."/>
            <person name="Szafranski K."/>
            <person name="Schliwa M."/>
        </authorList>
    </citation>
    <scope>NUCLEOTIDE SEQUENCE [LARGE SCALE GENOMIC DNA]</scope>
</reference>
<evidence type="ECO:0000313" key="3">
    <source>
        <dbReference type="EMBL" id="ETO03418.1"/>
    </source>
</evidence>
<dbReference type="AlphaFoldDB" id="X6LND4"/>
<name>X6LND4_RETFI</name>
<feature type="transmembrane region" description="Helical" evidence="1">
    <location>
        <begin position="26"/>
        <end position="48"/>
    </location>
</feature>
<dbReference type="SUPFAM" id="SSF56112">
    <property type="entry name" value="Protein kinase-like (PK-like)"/>
    <property type="match status" value="1"/>
</dbReference>
<evidence type="ECO:0000256" key="1">
    <source>
        <dbReference type="SAM" id="Phobius"/>
    </source>
</evidence>
<gene>
    <name evidence="3" type="ORF">RFI_33992</name>
</gene>
<keyword evidence="1" id="KW-1133">Transmembrane helix</keyword>
<keyword evidence="4" id="KW-1185">Reference proteome</keyword>
<dbReference type="InterPro" id="IPR011009">
    <property type="entry name" value="Kinase-like_dom_sf"/>
</dbReference>
<dbReference type="OrthoDB" id="10252354at2759"/>
<feature type="domain" description="Protein kinase" evidence="2">
    <location>
        <begin position="42"/>
        <end position="256"/>
    </location>
</feature>
<keyword evidence="1" id="KW-0812">Transmembrane</keyword>
<dbReference type="EMBL" id="ASPP01033357">
    <property type="protein sequence ID" value="ETO03418.1"/>
    <property type="molecule type" value="Genomic_DNA"/>
</dbReference>
<sequence>MCIIGQRALLGKSIENRKKNKRIDWLYLKVSVLMYMVRVIFLMVVIYLNQSHGQTIFVVTLVQRRSLDFHQLMGFEKMRFNIKQVKKKAMLLYSSVKLQTAKERTADSKTSIQMTCKCGKSHLAKESAAVSNEMVILLEYMDMGSVCNSCFLQKSRTCIEYVTSEEMKRSGHKQITLDHLTVEQLRFIHCSTSAILELFHLHNPASSTKPLVHRDIKPRKNTLLSCNANGDVKIADFGLLYINCNLHKICARIWMG</sequence>
<organism evidence="3 4">
    <name type="scientific">Reticulomyxa filosa</name>
    <dbReference type="NCBI Taxonomy" id="46433"/>
    <lineage>
        <taxon>Eukaryota</taxon>
        <taxon>Sar</taxon>
        <taxon>Rhizaria</taxon>
        <taxon>Retaria</taxon>
        <taxon>Foraminifera</taxon>
        <taxon>Monothalamids</taxon>
        <taxon>Reticulomyxidae</taxon>
        <taxon>Reticulomyxa</taxon>
    </lineage>
</organism>
<dbReference type="GO" id="GO:0005524">
    <property type="term" value="F:ATP binding"/>
    <property type="evidence" value="ECO:0007669"/>
    <property type="project" value="InterPro"/>
</dbReference>
<comment type="caution">
    <text evidence="3">The sequence shown here is derived from an EMBL/GenBank/DDBJ whole genome shotgun (WGS) entry which is preliminary data.</text>
</comment>
<dbReference type="InterPro" id="IPR000719">
    <property type="entry name" value="Prot_kinase_dom"/>
</dbReference>
<protein>
    <recommendedName>
        <fullName evidence="2">Protein kinase domain-containing protein</fullName>
    </recommendedName>
</protein>
<dbReference type="Proteomes" id="UP000023152">
    <property type="component" value="Unassembled WGS sequence"/>
</dbReference>
<proteinExistence type="predicted"/>